<proteinExistence type="inferred from homology"/>
<dbReference type="InParanoid" id="A0LT39"/>
<dbReference type="EMBL" id="CP000481">
    <property type="protein sequence ID" value="ABK52599.1"/>
    <property type="molecule type" value="Genomic_DNA"/>
</dbReference>
<dbReference type="RefSeq" id="WP_011719662.1">
    <property type="nucleotide sequence ID" value="NC_008578.1"/>
</dbReference>
<dbReference type="HAMAP" id="MF_00265">
    <property type="entry name" value="VapC_Nob1"/>
    <property type="match status" value="1"/>
</dbReference>
<reference evidence="8 9" key="1">
    <citation type="journal article" date="2009" name="Genome Res.">
        <title>Complete genome of the cellulolytic thermophile Acidothermus cellulolyticus 11B provides insights into its ecophysiological and evolutionary adaptations.</title>
        <authorList>
            <person name="Barabote R.D."/>
            <person name="Xie G."/>
            <person name="Leu D.H."/>
            <person name="Normand P."/>
            <person name="Necsulea A."/>
            <person name="Daubin V."/>
            <person name="Medigue C."/>
            <person name="Adney W.S."/>
            <person name="Xu X.C."/>
            <person name="Lapidus A."/>
            <person name="Parales R.E."/>
            <person name="Detter C."/>
            <person name="Pujic P."/>
            <person name="Bruce D."/>
            <person name="Lavire C."/>
            <person name="Challacombe J.F."/>
            <person name="Brettin T.S."/>
            <person name="Berry A.M."/>
        </authorList>
    </citation>
    <scope>NUCLEOTIDE SEQUENCE [LARGE SCALE GENOMIC DNA]</scope>
    <source>
        <strain evidence="9">ATCC 43068 / DSM 8971 / 11B</strain>
    </source>
</reference>
<dbReference type="EC" id="3.1.-.-" evidence="6"/>
<dbReference type="Proteomes" id="UP000008221">
    <property type="component" value="Chromosome"/>
</dbReference>
<dbReference type="SUPFAM" id="SSF88723">
    <property type="entry name" value="PIN domain-like"/>
    <property type="match status" value="1"/>
</dbReference>
<comment type="similarity">
    <text evidence="6">Belongs to the PINc/VapC protein family.</text>
</comment>
<evidence type="ECO:0000313" key="8">
    <source>
        <dbReference type="EMBL" id="ABK52599.1"/>
    </source>
</evidence>
<protein>
    <recommendedName>
        <fullName evidence="6">Ribonuclease VapC</fullName>
        <shortName evidence="6">RNase VapC</shortName>
        <ecNumber evidence="6">3.1.-.-</ecNumber>
    </recommendedName>
    <alternativeName>
        <fullName evidence="6">Toxin VapC</fullName>
    </alternativeName>
</protein>
<evidence type="ECO:0000256" key="1">
    <source>
        <dbReference type="ARBA" id="ARBA00022649"/>
    </source>
</evidence>
<accession>A0LT39</accession>
<dbReference type="KEGG" id="ace:Acel_0826"/>
<evidence type="ECO:0000256" key="6">
    <source>
        <dbReference type="HAMAP-Rule" id="MF_00265"/>
    </source>
</evidence>
<dbReference type="Gene3D" id="3.40.50.1010">
    <property type="entry name" value="5'-nuclease"/>
    <property type="match status" value="1"/>
</dbReference>
<dbReference type="eggNOG" id="COG1848">
    <property type="taxonomic scope" value="Bacteria"/>
</dbReference>
<dbReference type="Pfam" id="PF01850">
    <property type="entry name" value="PIN"/>
    <property type="match status" value="1"/>
</dbReference>
<evidence type="ECO:0000256" key="4">
    <source>
        <dbReference type="ARBA" id="ARBA00022801"/>
    </source>
</evidence>
<dbReference type="InterPro" id="IPR022907">
    <property type="entry name" value="VapC_family"/>
</dbReference>
<comment type="cofactor">
    <cofactor evidence="6">
        <name>Mg(2+)</name>
        <dbReference type="ChEBI" id="CHEBI:18420"/>
    </cofactor>
</comment>
<feature type="binding site" evidence="6">
    <location>
        <position position="147"/>
    </location>
    <ligand>
        <name>Mg(2+)</name>
        <dbReference type="ChEBI" id="CHEBI:18420"/>
    </ligand>
</feature>
<keyword evidence="4 6" id="KW-0378">Hydrolase</keyword>
<dbReference type="OrthoDB" id="5149639at2"/>
<organism evidence="8 9">
    <name type="scientific">Acidothermus cellulolyticus (strain ATCC 43068 / DSM 8971 / 11B)</name>
    <dbReference type="NCBI Taxonomy" id="351607"/>
    <lineage>
        <taxon>Bacteria</taxon>
        <taxon>Bacillati</taxon>
        <taxon>Actinomycetota</taxon>
        <taxon>Actinomycetes</taxon>
        <taxon>Acidothermales</taxon>
        <taxon>Acidothermaceae</taxon>
        <taxon>Acidothermus</taxon>
    </lineage>
</organism>
<dbReference type="HOGENOM" id="CLU_1381522_0_0_11"/>
<dbReference type="GO" id="GO:0090729">
    <property type="term" value="F:toxin activity"/>
    <property type="evidence" value="ECO:0007669"/>
    <property type="project" value="UniProtKB-KW"/>
</dbReference>
<sequence length="197" mass="22432">MPRQGRPPLPRNVYSFESRDCPIPDVATLDSSFAVNALLSAEPHHDAARRFLESLAAHGTQLVFNRLLELELREVAFRYPLIQRYPRDWKRRRHDGRTLRMARTLIETTMGAWQELLSAFTYAIVPVDAVYAAVSELMDRYGLQSYDAVHAATAVEYSGRVIVTTDAGFANVPEDLLVIYINSGRLPWCRQVRARRG</sequence>
<evidence type="ECO:0000256" key="5">
    <source>
        <dbReference type="ARBA" id="ARBA00022842"/>
    </source>
</evidence>
<dbReference type="GO" id="GO:0016787">
    <property type="term" value="F:hydrolase activity"/>
    <property type="evidence" value="ECO:0007669"/>
    <property type="project" value="UniProtKB-KW"/>
</dbReference>
<dbReference type="InterPro" id="IPR002716">
    <property type="entry name" value="PIN_dom"/>
</dbReference>
<comment type="function">
    <text evidence="6">Toxic component of a toxin-antitoxin (TA) system. An RNase.</text>
</comment>
<evidence type="ECO:0000313" key="9">
    <source>
        <dbReference type="Proteomes" id="UP000008221"/>
    </source>
</evidence>
<dbReference type="GO" id="GO:0004540">
    <property type="term" value="F:RNA nuclease activity"/>
    <property type="evidence" value="ECO:0007669"/>
    <property type="project" value="InterPro"/>
</dbReference>
<dbReference type="GO" id="GO:0000287">
    <property type="term" value="F:magnesium ion binding"/>
    <property type="evidence" value="ECO:0007669"/>
    <property type="project" value="UniProtKB-UniRule"/>
</dbReference>
<feature type="binding site" evidence="6">
    <location>
        <position position="30"/>
    </location>
    <ligand>
        <name>Mg(2+)</name>
        <dbReference type="ChEBI" id="CHEBI:18420"/>
    </ligand>
</feature>
<keyword evidence="9" id="KW-1185">Reference proteome</keyword>
<name>A0LT39_ACIC1</name>
<gene>
    <name evidence="6" type="primary">vapC</name>
    <name evidence="8" type="ordered locus">Acel_0826</name>
</gene>
<evidence type="ECO:0000256" key="2">
    <source>
        <dbReference type="ARBA" id="ARBA00022722"/>
    </source>
</evidence>
<keyword evidence="3 6" id="KW-0479">Metal-binding</keyword>
<keyword evidence="6" id="KW-0800">Toxin</keyword>
<evidence type="ECO:0000256" key="3">
    <source>
        <dbReference type="ARBA" id="ARBA00022723"/>
    </source>
</evidence>
<dbReference type="InterPro" id="IPR029060">
    <property type="entry name" value="PIN-like_dom_sf"/>
</dbReference>
<keyword evidence="5 6" id="KW-0460">Magnesium</keyword>
<keyword evidence="2 6" id="KW-0540">Nuclease</keyword>
<dbReference type="AlphaFoldDB" id="A0LT39"/>
<feature type="domain" description="PIN" evidence="7">
    <location>
        <begin position="29"/>
        <end position="173"/>
    </location>
</feature>
<keyword evidence="1 6" id="KW-1277">Toxin-antitoxin system</keyword>
<evidence type="ECO:0000259" key="7">
    <source>
        <dbReference type="Pfam" id="PF01850"/>
    </source>
</evidence>